<dbReference type="Pfam" id="PF08534">
    <property type="entry name" value="Redoxin"/>
    <property type="match status" value="1"/>
</dbReference>
<evidence type="ECO:0000256" key="4">
    <source>
        <dbReference type="ARBA" id="ARBA00023284"/>
    </source>
</evidence>
<dbReference type="RefSeq" id="WP_263004020.1">
    <property type="nucleotide sequence ID" value="NZ_JAOTEM010000004.1"/>
</dbReference>
<comment type="caution">
    <text evidence="7">The sequence shown here is derived from an EMBL/GenBank/DDBJ whole genome shotgun (WGS) entry which is preliminary data.</text>
</comment>
<feature type="domain" description="Thioredoxin" evidence="6">
    <location>
        <begin position="42"/>
        <end position="177"/>
    </location>
</feature>
<keyword evidence="4" id="KW-0676">Redox-active center</keyword>
<dbReference type="PANTHER" id="PTHR42852:SF6">
    <property type="entry name" value="THIOL:DISULFIDE INTERCHANGE PROTEIN DSBE"/>
    <property type="match status" value="1"/>
</dbReference>
<dbReference type="InterPro" id="IPR017937">
    <property type="entry name" value="Thioredoxin_CS"/>
</dbReference>
<keyword evidence="3" id="KW-1015">Disulfide bond</keyword>
<dbReference type="Gene3D" id="3.40.30.10">
    <property type="entry name" value="Glutaredoxin"/>
    <property type="match status" value="1"/>
</dbReference>
<dbReference type="EMBL" id="JAOTEM010000004">
    <property type="protein sequence ID" value="MCU7618507.1"/>
    <property type="molecule type" value="Genomic_DNA"/>
</dbReference>
<dbReference type="PANTHER" id="PTHR42852">
    <property type="entry name" value="THIOL:DISULFIDE INTERCHANGE PROTEIN DSBE"/>
    <property type="match status" value="1"/>
</dbReference>
<evidence type="ECO:0000256" key="5">
    <source>
        <dbReference type="SAM" id="SignalP"/>
    </source>
</evidence>
<protein>
    <submittedName>
        <fullName evidence="7">TlpA family protein disulfide reductase</fullName>
    </submittedName>
</protein>
<name>A0ABT2W8F9_9FLAO</name>
<organism evidence="7 8">
    <name type="scientific">Chryseobacterium edaphi</name>
    <dbReference type="NCBI Taxonomy" id="2976532"/>
    <lineage>
        <taxon>Bacteria</taxon>
        <taxon>Pseudomonadati</taxon>
        <taxon>Bacteroidota</taxon>
        <taxon>Flavobacteriia</taxon>
        <taxon>Flavobacteriales</taxon>
        <taxon>Weeksellaceae</taxon>
        <taxon>Chryseobacterium group</taxon>
        <taxon>Chryseobacterium</taxon>
    </lineage>
</organism>
<dbReference type="InterPro" id="IPR013740">
    <property type="entry name" value="Redoxin"/>
</dbReference>
<accession>A0ABT2W8F9</accession>
<dbReference type="InterPro" id="IPR036249">
    <property type="entry name" value="Thioredoxin-like_sf"/>
</dbReference>
<sequence length="177" mass="20829">MLKLKKKSTLREKKLFFLFFFLFLASSLFSQEAVYVFPDVKDKIGKHFPIEYFKDSNGENYSSNFLEGKNSIINFWFTNCEPCHLEIPYLQKLQQDLGDKVNFIGITFDNKEKVKNFTEKKKLNFLQITESLEGMKKYGINRYPMSFIIDKKGNVKMIFGIVNDSRIDDIQNLLLSE</sequence>
<feature type="signal peptide" evidence="5">
    <location>
        <begin position="1"/>
        <end position="30"/>
    </location>
</feature>
<dbReference type="PROSITE" id="PS00194">
    <property type="entry name" value="THIOREDOXIN_1"/>
    <property type="match status" value="1"/>
</dbReference>
<gene>
    <name evidence="7" type="ORF">NZ698_15000</name>
</gene>
<keyword evidence="2" id="KW-0201">Cytochrome c-type biogenesis</keyword>
<evidence type="ECO:0000256" key="1">
    <source>
        <dbReference type="ARBA" id="ARBA00004196"/>
    </source>
</evidence>
<dbReference type="SUPFAM" id="SSF52833">
    <property type="entry name" value="Thioredoxin-like"/>
    <property type="match status" value="1"/>
</dbReference>
<reference evidence="8" key="1">
    <citation type="submission" date="2023-07" db="EMBL/GenBank/DDBJ databases">
        <title>Chryseobacterium sp. strain PBS4-4 Genome sequencing and assembly.</title>
        <authorList>
            <person name="Jung Y."/>
        </authorList>
    </citation>
    <scope>NUCLEOTIDE SEQUENCE [LARGE SCALE GENOMIC DNA]</scope>
    <source>
        <strain evidence="8">PBS4-4</strain>
    </source>
</reference>
<dbReference type="PROSITE" id="PS51352">
    <property type="entry name" value="THIOREDOXIN_2"/>
    <property type="match status" value="1"/>
</dbReference>
<feature type="chain" id="PRO_5045406366" evidence="5">
    <location>
        <begin position="31"/>
        <end position="177"/>
    </location>
</feature>
<dbReference type="CDD" id="cd02966">
    <property type="entry name" value="TlpA_like_family"/>
    <property type="match status" value="1"/>
</dbReference>
<evidence type="ECO:0000313" key="8">
    <source>
        <dbReference type="Proteomes" id="UP001208649"/>
    </source>
</evidence>
<keyword evidence="5" id="KW-0732">Signal</keyword>
<proteinExistence type="predicted"/>
<evidence type="ECO:0000256" key="3">
    <source>
        <dbReference type="ARBA" id="ARBA00023157"/>
    </source>
</evidence>
<dbReference type="InterPro" id="IPR050553">
    <property type="entry name" value="Thioredoxin_ResA/DsbE_sf"/>
</dbReference>
<evidence type="ECO:0000313" key="7">
    <source>
        <dbReference type="EMBL" id="MCU7618507.1"/>
    </source>
</evidence>
<evidence type="ECO:0000256" key="2">
    <source>
        <dbReference type="ARBA" id="ARBA00022748"/>
    </source>
</evidence>
<comment type="subcellular location">
    <subcellularLocation>
        <location evidence="1">Cell envelope</location>
    </subcellularLocation>
</comment>
<keyword evidence="8" id="KW-1185">Reference proteome</keyword>
<dbReference type="InterPro" id="IPR013766">
    <property type="entry name" value="Thioredoxin_domain"/>
</dbReference>
<evidence type="ECO:0000259" key="6">
    <source>
        <dbReference type="PROSITE" id="PS51352"/>
    </source>
</evidence>
<dbReference type="Proteomes" id="UP001208649">
    <property type="component" value="Unassembled WGS sequence"/>
</dbReference>